<dbReference type="EMBL" id="CP034209">
    <property type="protein sequence ID" value="QBZ64003.1"/>
    <property type="molecule type" value="Genomic_DNA"/>
</dbReference>
<reference evidence="8 9" key="1">
    <citation type="journal article" date="2019" name="Mol. Biol. Evol.">
        <title>Blast fungal genomes show frequent chromosomal changes, gene gains and losses, and effector gene turnover.</title>
        <authorList>
            <person name="Gomez Luciano L.B."/>
            <person name="Jason Tsai I."/>
            <person name="Chuma I."/>
            <person name="Tosa Y."/>
            <person name="Chen Y.H."/>
            <person name="Li J.Y."/>
            <person name="Li M.Y."/>
            <person name="Jade Lu M.Y."/>
            <person name="Nakayashiki H."/>
            <person name="Li W.H."/>
        </authorList>
    </citation>
    <scope>NUCLEOTIDE SEQUENCE [LARGE SCALE GENOMIC DNA]</scope>
    <source>
        <strain evidence="8">MZ5-1-6</strain>
    </source>
</reference>
<keyword evidence="3" id="KW-0274">FAD</keyword>
<dbReference type="Gene3D" id="3.50.50.60">
    <property type="entry name" value="FAD/NAD(P)-binding domain"/>
    <property type="match status" value="1"/>
</dbReference>
<dbReference type="GO" id="GO:0004497">
    <property type="term" value="F:monooxygenase activity"/>
    <property type="evidence" value="ECO:0007669"/>
    <property type="project" value="UniProtKB-KW"/>
</dbReference>
<keyword evidence="5" id="KW-0503">Monooxygenase</keyword>
<evidence type="ECO:0000256" key="1">
    <source>
        <dbReference type="ARBA" id="ARBA00007992"/>
    </source>
</evidence>
<dbReference type="Proteomes" id="UP000294847">
    <property type="component" value="Chromosome 6"/>
</dbReference>
<dbReference type="PRINTS" id="PR00420">
    <property type="entry name" value="RNGMNOXGNASE"/>
</dbReference>
<proteinExistence type="inferred from homology"/>
<evidence type="ECO:0000256" key="6">
    <source>
        <dbReference type="SAM" id="Phobius"/>
    </source>
</evidence>
<evidence type="ECO:0000256" key="4">
    <source>
        <dbReference type="ARBA" id="ARBA00023002"/>
    </source>
</evidence>
<dbReference type="PROSITE" id="PS51257">
    <property type="entry name" value="PROKAR_LIPOPROTEIN"/>
    <property type="match status" value="1"/>
</dbReference>
<dbReference type="PANTHER" id="PTHR13789:SF309">
    <property type="entry name" value="PUTATIVE (AFU_ORTHOLOGUE AFUA_6G14510)-RELATED"/>
    <property type="match status" value="1"/>
</dbReference>
<comment type="similarity">
    <text evidence="1">Belongs to the paxM FAD-dependent monooxygenase family.</text>
</comment>
<dbReference type="InterPro" id="IPR036188">
    <property type="entry name" value="FAD/NAD-bd_sf"/>
</dbReference>
<dbReference type="InterPro" id="IPR002938">
    <property type="entry name" value="FAD-bd"/>
</dbReference>
<accession>A0A4P7NNT6</accession>
<evidence type="ECO:0000256" key="2">
    <source>
        <dbReference type="ARBA" id="ARBA00022630"/>
    </source>
</evidence>
<dbReference type="SUPFAM" id="SSF51905">
    <property type="entry name" value="FAD/NAD(P)-binding domain"/>
    <property type="match status" value="1"/>
</dbReference>
<dbReference type="GO" id="GO:0071949">
    <property type="term" value="F:FAD binding"/>
    <property type="evidence" value="ECO:0007669"/>
    <property type="project" value="InterPro"/>
</dbReference>
<keyword evidence="6" id="KW-1133">Transmembrane helix</keyword>
<evidence type="ECO:0000313" key="9">
    <source>
        <dbReference type="Proteomes" id="UP000294847"/>
    </source>
</evidence>
<organism evidence="8 9">
    <name type="scientific">Pyricularia oryzae</name>
    <name type="common">Rice blast fungus</name>
    <name type="synonym">Magnaporthe oryzae</name>
    <dbReference type="NCBI Taxonomy" id="318829"/>
    <lineage>
        <taxon>Eukaryota</taxon>
        <taxon>Fungi</taxon>
        <taxon>Dikarya</taxon>
        <taxon>Ascomycota</taxon>
        <taxon>Pezizomycotina</taxon>
        <taxon>Sordariomycetes</taxon>
        <taxon>Sordariomycetidae</taxon>
        <taxon>Magnaporthales</taxon>
        <taxon>Pyriculariaceae</taxon>
        <taxon>Pyricularia</taxon>
    </lineage>
</organism>
<feature type="transmembrane region" description="Helical" evidence="6">
    <location>
        <begin position="13"/>
        <end position="35"/>
    </location>
</feature>
<sequence>MTTKSSPASNDDAIVILGGGPAGMACALALIKVGFKVRVFERYDRARPAGNILNLWPPPIHALKCMGVDVEDLGAPCRASFRNASGHVRADVKLPQDVLDKYGGGFIGLLRRDLYVRMLEALPAGTVEFGRQVVAIEDLGRRVELTLQDGSVVATPLLVGADGIDSTVRRHLWGPAPKRPHNLIIIGGFTFTDAVRTELNECVVAHNPQVQGTYTTILSGGRRGHQWWLLQAWPESRPDPDKLKERALAGAAGFPHGPLRDLVAATPAENMQTWRIRDREPLPRWSRGRITLAGDAAHATSPYAAYGAGMSICDGYFLAKLLRGTPLDDTEAVAGALRQYDACRIPHTSEQVNLAYFLGRMFHQVPWPLTVARDLVLDWTGLLQREVGERSPGEIVKQLDEMGEGLESEGLESDGL</sequence>
<keyword evidence="6" id="KW-0472">Membrane</keyword>
<gene>
    <name evidence="8" type="ORF">PoMZ_05694</name>
</gene>
<evidence type="ECO:0000313" key="8">
    <source>
        <dbReference type="EMBL" id="QBZ64003.1"/>
    </source>
</evidence>
<keyword evidence="6" id="KW-0812">Transmembrane</keyword>
<dbReference type="AlphaFoldDB" id="A0A4P7NNT6"/>
<keyword evidence="4" id="KW-0560">Oxidoreductase</keyword>
<dbReference type="PANTHER" id="PTHR13789">
    <property type="entry name" value="MONOOXYGENASE"/>
    <property type="match status" value="1"/>
</dbReference>
<feature type="domain" description="FAD-binding" evidence="7">
    <location>
        <begin position="14"/>
        <end position="350"/>
    </location>
</feature>
<keyword evidence="2" id="KW-0285">Flavoprotein</keyword>
<dbReference type="InterPro" id="IPR050493">
    <property type="entry name" value="FAD-dep_Monooxygenase_BioMet"/>
</dbReference>
<dbReference type="Pfam" id="PF01494">
    <property type="entry name" value="FAD_binding_3"/>
    <property type="match status" value="1"/>
</dbReference>
<evidence type="ECO:0000256" key="5">
    <source>
        <dbReference type="ARBA" id="ARBA00023033"/>
    </source>
</evidence>
<name>A0A4P7NNT6_PYROR</name>
<protein>
    <recommendedName>
        <fullName evidence="7">FAD-binding domain-containing protein</fullName>
    </recommendedName>
</protein>
<evidence type="ECO:0000256" key="3">
    <source>
        <dbReference type="ARBA" id="ARBA00022827"/>
    </source>
</evidence>
<evidence type="ECO:0000259" key="7">
    <source>
        <dbReference type="Pfam" id="PF01494"/>
    </source>
</evidence>